<evidence type="ECO:0000256" key="2">
    <source>
        <dbReference type="ARBA" id="ARBA00022450"/>
    </source>
</evidence>
<dbReference type="InterPro" id="IPR006162">
    <property type="entry name" value="Ppantetheine_attach_site"/>
</dbReference>
<dbReference type="NCBIfam" id="TIGR01733">
    <property type="entry name" value="AA-adenyl-dom"/>
    <property type="match status" value="1"/>
</dbReference>
<evidence type="ECO:0000313" key="7">
    <source>
        <dbReference type="Proteomes" id="UP001282474"/>
    </source>
</evidence>
<protein>
    <submittedName>
        <fullName evidence="6">Non-ribosomal peptide synthetase</fullName>
    </submittedName>
</protein>
<keyword evidence="2" id="KW-0596">Phosphopantetheine</keyword>
<accession>A0ABU4MSQ8</accession>
<dbReference type="PROSITE" id="PS50075">
    <property type="entry name" value="CARRIER"/>
    <property type="match status" value="1"/>
</dbReference>
<dbReference type="Gene3D" id="3.40.50.12780">
    <property type="entry name" value="N-terminal domain of ligase-like"/>
    <property type="match status" value="1"/>
</dbReference>
<dbReference type="InterPro" id="IPR000873">
    <property type="entry name" value="AMP-dep_synth/lig_dom"/>
</dbReference>
<dbReference type="Pfam" id="PF00501">
    <property type="entry name" value="AMP-binding"/>
    <property type="match status" value="1"/>
</dbReference>
<dbReference type="InterPro" id="IPR020806">
    <property type="entry name" value="PKS_PP-bd"/>
</dbReference>
<dbReference type="InterPro" id="IPR010071">
    <property type="entry name" value="AA_adenyl_dom"/>
</dbReference>
<evidence type="ECO:0000256" key="4">
    <source>
        <dbReference type="SAM" id="MobiDB-lite"/>
    </source>
</evidence>
<dbReference type="InterPro" id="IPR023213">
    <property type="entry name" value="CAT-like_dom_sf"/>
</dbReference>
<dbReference type="SUPFAM" id="SSF47336">
    <property type="entry name" value="ACP-like"/>
    <property type="match status" value="1"/>
</dbReference>
<dbReference type="Pfam" id="PF00668">
    <property type="entry name" value="Condensation"/>
    <property type="match status" value="1"/>
</dbReference>
<reference evidence="6 7" key="1">
    <citation type="journal article" date="2023" name="Microb. Genom.">
        <title>Mesoterricola silvestris gen. nov., sp. nov., Mesoterricola sediminis sp. nov., Geothrix oryzae sp. nov., Geothrix edaphica sp. nov., Geothrix rubra sp. nov., and Geothrix limicola sp. nov., six novel members of Acidobacteriota isolated from soils.</title>
        <authorList>
            <person name="Weisberg A.J."/>
            <person name="Pearce E."/>
            <person name="Kramer C.G."/>
            <person name="Chang J.H."/>
            <person name="Clarke C.R."/>
        </authorList>
    </citation>
    <scope>NUCLEOTIDE SEQUENCE [LARGE SCALE GENOMIC DNA]</scope>
    <source>
        <strain evidence="6 7">NE20-4-1</strain>
    </source>
</reference>
<dbReference type="SUPFAM" id="SSF52777">
    <property type="entry name" value="CoA-dependent acyltransferases"/>
    <property type="match status" value="2"/>
</dbReference>
<dbReference type="Gene3D" id="1.10.1200.10">
    <property type="entry name" value="ACP-like"/>
    <property type="match status" value="1"/>
</dbReference>
<dbReference type="InterPro" id="IPR042099">
    <property type="entry name" value="ANL_N_sf"/>
</dbReference>
<name>A0ABU4MSQ8_9ACTN</name>
<evidence type="ECO:0000259" key="5">
    <source>
        <dbReference type="PROSITE" id="PS50075"/>
    </source>
</evidence>
<feature type="region of interest" description="Disordered" evidence="4">
    <location>
        <begin position="1"/>
        <end position="20"/>
    </location>
</feature>
<dbReference type="InterPro" id="IPR009081">
    <property type="entry name" value="PP-bd_ACP"/>
</dbReference>
<dbReference type="InterPro" id="IPR045851">
    <property type="entry name" value="AMP-bd_C_sf"/>
</dbReference>
<evidence type="ECO:0000313" key="6">
    <source>
        <dbReference type="EMBL" id="MDX3040410.1"/>
    </source>
</evidence>
<sequence>MATSYAPDSKGADELQSMESPGEGLHDVFAAQAASQPLRTALIAGDIQVSYGELDARAERLADRLAAAGVGRGHLVPILMPRSVDLVVALLAVLKCGAAHALLDTDWPATRLDAVVDQLRPPLVIARPGTVAPLSAPVWDPSDGGATHRPARRTHVPVRDTDVCCVFFTSGTTGRPKGVVTPHRATARLFRPGTFARFGRDTVVPLAAALPWDAFSLELWAALHNGGTGVLIDELFLTAEALRALVGDHGVNTVWLTSSLFNLIVDEDLSAMGGLSQLMIGGERLSARHVHRFLDRFPGTALVNGYGPVENTVFTTTHRITVADCARPGGIPLGREVPGTSVFVLDGDRPCAVGEPGEICAAGDGLADGYLGEPALTAEKFTYVDIVGERVRLYRTGDLGVRDENGLVEFRGRLDRQVKVRGNRVEPAEVERQTVRLVRSVADCRVVPRWNELDGAFELVAFCTPRRPDAAPPQASTDVSEDLVADVSAALARHLPAHQRPVAVAVVDAFPLTGTGKLDDRALLATLPGTPDEPHHAPGDDPLVHLVCQAFATVLGRRSVPPPTPFFELGGSSLQAARACTRIRRATGRPVPLSSLYEHPSAERLAAWLRSTPAVDAAAPPSSGELPLTPMELVFLTRHLTRPQDPSQYCLMTWHLDDRLDPDTLEAAVAAVHERHQTLRTAFRADPRPHAEVTDISAPPLELLDARPTVDEAVAALRTLFDEPLEPRDADLWRTALVPLTDRGGWLFGLLVHHIVFDGRSESVLARDLSDAYAGREPGPAPPTPAERSALTAAANAVTDPAARAARVRQEFRDVPELRWPEPAAPGESGTHHLHGSVPAALTAGLDARGTALGASRFVVLLSVWAGTLAEICGQRDFAVGVPVAERTLPELERAVGCLIDMVPVRLRGTASAGGEDGIRETGRLVHRAFGRGPVPFTAVAEGATTTPGRPPVFQTLFALQDNPPPRLDLPGVASTHLRRPYPALPLELHLEVWPDEGGALDVVLSYRRDAVAGTTARKLLDGFHDRLTALATRATS</sequence>
<dbReference type="SUPFAM" id="SSF56801">
    <property type="entry name" value="Acetyl-CoA synthetase-like"/>
    <property type="match status" value="1"/>
</dbReference>
<organism evidence="6 7">
    <name type="scientific">Streptomyces caniscabiei</name>
    <dbReference type="NCBI Taxonomy" id="2746961"/>
    <lineage>
        <taxon>Bacteria</taxon>
        <taxon>Bacillati</taxon>
        <taxon>Actinomycetota</taxon>
        <taxon>Actinomycetes</taxon>
        <taxon>Kitasatosporales</taxon>
        <taxon>Streptomycetaceae</taxon>
        <taxon>Streptomyces</taxon>
    </lineage>
</organism>
<dbReference type="Pfam" id="PF13193">
    <property type="entry name" value="AMP-binding_C"/>
    <property type="match status" value="1"/>
</dbReference>
<evidence type="ECO:0000256" key="1">
    <source>
        <dbReference type="ARBA" id="ARBA00001957"/>
    </source>
</evidence>
<dbReference type="PANTHER" id="PTHR45527:SF1">
    <property type="entry name" value="FATTY ACID SYNTHASE"/>
    <property type="match status" value="1"/>
</dbReference>
<evidence type="ECO:0000256" key="3">
    <source>
        <dbReference type="ARBA" id="ARBA00022553"/>
    </source>
</evidence>
<dbReference type="Pfam" id="PF00550">
    <property type="entry name" value="PP-binding"/>
    <property type="match status" value="1"/>
</dbReference>
<dbReference type="RefSeq" id="WP_196789156.1">
    <property type="nucleotide sequence ID" value="NZ_JABXWF010000005.1"/>
</dbReference>
<dbReference type="Proteomes" id="UP001282474">
    <property type="component" value="Unassembled WGS sequence"/>
</dbReference>
<dbReference type="Gene3D" id="3.30.559.30">
    <property type="entry name" value="Nonribosomal peptide synthetase, condensation domain"/>
    <property type="match status" value="1"/>
</dbReference>
<feature type="domain" description="Carrier" evidence="5">
    <location>
        <begin position="538"/>
        <end position="613"/>
    </location>
</feature>
<dbReference type="PANTHER" id="PTHR45527">
    <property type="entry name" value="NONRIBOSOMAL PEPTIDE SYNTHETASE"/>
    <property type="match status" value="1"/>
</dbReference>
<dbReference type="InterPro" id="IPR025110">
    <property type="entry name" value="AMP-bd_C"/>
</dbReference>
<comment type="caution">
    <text evidence="6">The sequence shown here is derived from an EMBL/GenBank/DDBJ whole genome shotgun (WGS) entry which is preliminary data.</text>
</comment>
<dbReference type="Gene3D" id="3.30.300.30">
    <property type="match status" value="1"/>
</dbReference>
<keyword evidence="3" id="KW-0597">Phosphoprotein</keyword>
<dbReference type="InterPro" id="IPR020845">
    <property type="entry name" value="AMP-binding_CS"/>
</dbReference>
<comment type="cofactor">
    <cofactor evidence="1">
        <name>pantetheine 4'-phosphate</name>
        <dbReference type="ChEBI" id="CHEBI:47942"/>
    </cofactor>
</comment>
<proteinExistence type="predicted"/>
<gene>
    <name evidence="6" type="ORF">PV383_24990</name>
</gene>
<dbReference type="InterPro" id="IPR001242">
    <property type="entry name" value="Condensation_dom"/>
</dbReference>
<dbReference type="SMART" id="SM00823">
    <property type="entry name" value="PKS_PP"/>
    <property type="match status" value="1"/>
</dbReference>
<dbReference type="PROSITE" id="PS00012">
    <property type="entry name" value="PHOSPHOPANTETHEINE"/>
    <property type="match status" value="1"/>
</dbReference>
<dbReference type="InterPro" id="IPR036736">
    <property type="entry name" value="ACP-like_sf"/>
</dbReference>
<dbReference type="EMBL" id="JARAWJ010000019">
    <property type="protein sequence ID" value="MDX3040410.1"/>
    <property type="molecule type" value="Genomic_DNA"/>
</dbReference>
<keyword evidence="7" id="KW-1185">Reference proteome</keyword>
<dbReference type="PROSITE" id="PS00455">
    <property type="entry name" value="AMP_BINDING"/>
    <property type="match status" value="1"/>
</dbReference>
<dbReference type="Gene3D" id="3.30.559.10">
    <property type="entry name" value="Chloramphenicol acetyltransferase-like domain"/>
    <property type="match status" value="1"/>
</dbReference>